<dbReference type="InterPro" id="IPR019617">
    <property type="entry name" value="DUF2489"/>
</dbReference>
<keyword evidence="1" id="KW-1133">Transmembrane helix</keyword>
<evidence type="ECO:0000313" key="3">
    <source>
        <dbReference type="EMBL" id="WNK18813.1"/>
    </source>
</evidence>
<sequence length="155" mass="17790">MSAGTAMILLAAGVIIILLLAAYATRLRREVKRRDAFRREEDTRAITNSLENLDYVSAALVQGQVNITEGAWRCKVLLEIIEPTLVEREEFRAFSDVYSRTRHLKTHSARRNLTPRERMGEDKERLQVEEEMHQPVMDAAKAVMLWRSKGGKTLH</sequence>
<name>A0ABY9YVB6_9GAMM</name>
<keyword evidence="1" id="KW-0812">Transmembrane</keyword>
<accession>A0ABY9YVB6</accession>
<protein>
    <submittedName>
        <fullName evidence="3">DUF2489 domain-containing protein</fullName>
    </submittedName>
</protein>
<dbReference type="Proteomes" id="UP001301869">
    <property type="component" value="Chromosome"/>
</dbReference>
<reference evidence="3 4" key="1">
    <citation type="submission" date="2023-03" db="EMBL/GenBank/DDBJ databases">
        <title>Halomonas sp. nov., isolated from Korean tranditional fermented seafood 'Jeotgal'.</title>
        <authorList>
            <person name="Kim B."/>
            <person name="Shin N.-R."/>
        </authorList>
    </citation>
    <scope>NUCLEOTIDE SEQUENCE [LARGE SCALE GENOMIC DNA]</scope>
    <source>
        <strain evidence="3 4">SG2L-4</strain>
    </source>
</reference>
<feature type="transmembrane region" description="Helical" evidence="1">
    <location>
        <begin position="6"/>
        <end position="24"/>
    </location>
</feature>
<dbReference type="EMBL" id="CP119391">
    <property type="protein sequence ID" value="WNK18813.1"/>
    <property type="molecule type" value="Genomic_DNA"/>
</dbReference>
<evidence type="ECO:0000256" key="1">
    <source>
        <dbReference type="SAM" id="Phobius"/>
    </source>
</evidence>
<keyword evidence="1" id="KW-0472">Membrane</keyword>
<feature type="domain" description="DUF2489" evidence="2">
    <location>
        <begin position="17"/>
        <end position="142"/>
    </location>
</feature>
<dbReference type="RefSeq" id="WP_311881766.1">
    <property type="nucleotide sequence ID" value="NZ_CP119391.1"/>
</dbReference>
<keyword evidence="4" id="KW-1185">Reference proteome</keyword>
<evidence type="ECO:0000313" key="4">
    <source>
        <dbReference type="Proteomes" id="UP001301869"/>
    </source>
</evidence>
<gene>
    <name evidence="3" type="ORF">P1P91_07860</name>
</gene>
<organism evidence="3 4">
    <name type="scientific">Halomonas piscis</name>
    <dbReference type="NCBI Taxonomy" id="3031727"/>
    <lineage>
        <taxon>Bacteria</taxon>
        <taxon>Pseudomonadati</taxon>
        <taxon>Pseudomonadota</taxon>
        <taxon>Gammaproteobacteria</taxon>
        <taxon>Oceanospirillales</taxon>
        <taxon>Halomonadaceae</taxon>
        <taxon>Halomonas</taxon>
    </lineage>
</organism>
<evidence type="ECO:0000259" key="2">
    <source>
        <dbReference type="Pfam" id="PF10675"/>
    </source>
</evidence>
<proteinExistence type="predicted"/>
<dbReference type="Pfam" id="PF10675">
    <property type="entry name" value="DUF2489"/>
    <property type="match status" value="1"/>
</dbReference>